<dbReference type="Proteomes" id="UP000033188">
    <property type="component" value="Chromosome 2"/>
</dbReference>
<dbReference type="OMA" id="HTHCHET"/>
<evidence type="ECO:0000313" key="2">
    <source>
        <dbReference type="EMBL" id="CDR95787.1"/>
    </source>
</evidence>
<organism evidence="2 3">
    <name type="scientific">Babesia bigemina</name>
    <dbReference type="NCBI Taxonomy" id="5866"/>
    <lineage>
        <taxon>Eukaryota</taxon>
        <taxon>Sar</taxon>
        <taxon>Alveolata</taxon>
        <taxon>Apicomplexa</taxon>
        <taxon>Aconoidasida</taxon>
        <taxon>Piroplasmida</taxon>
        <taxon>Babesiidae</taxon>
        <taxon>Babesia</taxon>
    </lineage>
</organism>
<proteinExistence type="predicted"/>
<dbReference type="KEGG" id="bbig:BBBOND_0209400"/>
<sequence>MVAISAAFVACIFGLTAVRGFDNVIEVTFQEHGESDNMVLDLSIPSESDMMIHRQTDGCAPRTPVVYTPVRPNKLRHLVWSDTVIHGVGDDDEDTIEKVTVHTHCHETLIEVSLGSTKVHYLGRDGEFEFVSEHKYQEELREMTKTIVVDINDVNDNKYLSYETNTAYGITWYNIVPISCFYSDKVVAGNVTVWTGVGCHQRFAGASVYVNGHEKLVALIYHDVDGMKEALYHGKNEVYEELTLEQFDEQFKLLEEKFAAGKNSVDAEVRKEVEEHQ</sequence>
<dbReference type="Pfam" id="PF04385">
    <property type="entry name" value="FAINT"/>
    <property type="match status" value="1"/>
</dbReference>
<keyword evidence="1" id="KW-0732">Signal</keyword>
<dbReference type="AlphaFoldDB" id="A0A061D720"/>
<dbReference type="OrthoDB" id="364290at2759"/>
<dbReference type="GeneID" id="24564328"/>
<protein>
    <submittedName>
        <fullName evidence="2">Spherical body protein 4 SBP4, putative</fullName>
    </submittedName>
</protein>
<feature type="chain" id="PRO_5001600106" evidence="1">
    <location>
        <begin position="21"/>
        <end position="277"/>
    </location>
</feature>
<reference evidence="3" key="1">
    <citation type="submission" date="2014-06" db="EMBL/GenBank/DDBJ databases">
        <authorList>
            <person name="Aslett M."/>
            <person name="De Silva N."/>
        </authorList>
    </citation>
    <scope>NUCLEOTIDE SEQUENCE [LARGE SCALE GENOMIC DNA]</scope>
    <source>
        <strain evidence="3">Bond</strain>
    </source>
</reference>
<keyword evidence="3" id="KW-1185">Reference proteome</keyword>
<evidence type="ECO:0000256" key="1">
    <source>
        <dbReference type="SAM" id="SignalP"/>
    </source>
</evidence>
<name>A0A061D720_BABBI</name>
<dbReference type="EMBL" id="LK391708">
    <property type="protein sequence ID" value="CDR95787.1"/>
    <property type="molecule type" value="Genomic_DNA"/>
</dbReference>
<gene>
    <name evidence="2" type="ORF">BBBOND_0209400</name>
</gene>
<evidence type="ECO:0000313" key="3">
    <source>
        <dbReference type="Proteomes" id="UP000033188"/>
    </source>
</evidence>
<dbReference type="RefSeq" id="XP_012767973.1">
    <property type="nucleotide sequence ID" value="XM_012912519.1"/>
</dbReference>
<accession>A0A061D720</accession>
<dbReference type="InterPro" id="IPR007480">
    <property type="entry name" value="DUF529"/>
</dbReference>
<dbReference type="VEuPathDB" id="PiroplasmaDB:BBBOND_0209400"/>
<feature type="signal peptide" evidence="1">
    <location>
        <begin position="1"/>
        <end position="20"/>
    </location>
</feature>